<dbReference type="PROSITE" id="PS01278">
    <property type="entry name" value="MTTASE_RADICAL"/>
    <property type="match status" value="1"/>
</dbReference>
<evidence type="ECO:0000256" key="9">
    <source>
        <dbReference type="ARBA" id="ARBA00068570"/>
    </source>
</evidence>
<feature type="domain" description="Radical SAM core" evidence="16">
    <location>
        <begin position="140"/>
        <end position="367"/>
    </location>
</feature>
<dbReference type="PANTHER" id="PTHR43020">
    <property type="entry name" value="CDK5 REGULATORY SUBUNIT-ASSOCIATED PROTEIN 1"/>
    <property type="match status" value="1"/>
</dbReference>
<dbReference type="InterPro" id="IPR006638">
    <property type="entry name" value="Elp3/MiaA/NifB-like_rSAM"/>
</dbReference>
<dbReference type="AlphaFoldDB" id="A0A7C1NEH4"/>
<dbReference type="SFLD" id="SFLDF00273">
    <property type="entry name" value="(dimethylallyl)adenosine_tRNA"/>
    <property type="match status" value="1"/>
</dbReference>
<evidence type="ECO:0000256" key="6">
    <source>
        <dbReference type="ARBA" id="ARBA00023004"/>
    </source>
</evidence>
<reference evidence="17" key="1">
    <citation type="journal article" date="2020" name="mSystems">
        <title>Genome- and Community-Level Interaction Insights into Carbon Utilization and Element Cycling Functions of Hydrothermarchaeota in Hydrothermal Sediment.</title>
        <authorList>
            <person name="Zhou Z."/>
            <person name="Liu Y."/>
            <person name="Xu W."/>
            <person name="Pan J."/>
            <person name="Luo Z.H."/>
            <person name="Li M."/>
        </authorList>
    </citation>
    <scope>NUCLEOTIDE SEQUENCE [LARGE SCALE GENOMIC DNA]</scope>
    <source>
        <strain evidence="17">SpSt-265</strain>
    </source>
</reference>
<dbReference type="FunFam" id="3.40.50.12160:FF:000003">
    <property type="entry name" value="CDK5 regulatory subunit-associated protein 1"/>
    <property type="match status" value="1"/>
</dbReference>
<dbReference type="EC" id="2.8.4.3" evidence="8 12"/>
<feature type="binding site" evidence="12">
    <location>
        <position position="12"/>
    </location>
    <ligand>
        <name>[4Fe-4S] cluster</name>
        <dbReference type="ChEBI" id="CHEBI:49883"/>
        <label>1</label>
    </ligand>
</feature>
<evidence type="ECO:0000256" key="4">
    <source>
        <dbReference type="ARBA" id="ARBA00022691"/>
    </source>
</evidence>
<comment type="similarity">
    <text evidence="12">Belongs to the methylthiotransferase family. MiaB subfamily.</text>
</comment>
<dbReference type="GO" id="GO:0035597">
    <property type="term" value="F:tRNA-2-methylthio-N(6)-dimethylallyladenosine(37) synthase activity"/>
    <property type="evidence" value="ECO:0007669"/>
    <property type="project" value="UniProtKB-EC"/>
</dbReference>
<sequence>MGTTYFLQVYGCQMNFYEADLIRNILNATGFEEKNSPGAAEVLLIITCAVREHAEKRALGNFRQLLNLKKTGSARVIGILGCMAQRLQDTLINSFHADLVVGPDQYQRLPELINAAMNANRPQIAVELSDECYDRVHPVIQNRVSAYVTIMRGCSNFCSYCIVPHVRGKERSRPSEAILSEIDELTTQGVREIVLLGQNVLAYNYNEFDFCRLLAEIHKHPQIYRIRFITSHPRDLNERIVKTIATLPRICPQLHLPVQSGSDRILKLMNRGYTTEEYRNKVALLRKYLPEISLTTDVIVGFPTETEDDFCATLELMKSIRFDYAYMFKFSPRPGTPASLLTPTVPEDVIRERLLRLIEMQNQITRESNRAMLGKIYEILIEGKSPRGRGCMGRTPQGKVVVLDEPLPAGSLVNVKIVEVRGWTPKGEIVFSNASAPHSPEIRPNFSHQHAGG</sequence>
<keyword evidence="6 12" id="KW-0408">Iron</keyword>
<feature type="binding site" evidence="12">
    <location>
        <position position="161"/>
    </location>
    <ligand>
        <name>[4Fe-4S] cluster</name>
        <dbReference type="ChEBI" id="CHEBI:49883"/>
        <label>2</label>
        <note>4Fe-4S-S-AdoMet</note>
    </ligand>
</feature>
<evidence type="ECO:0000256" key="1">
    <source>
        <dbReference type="ARBA" id="ARBA00003234"/>
    </source>
</evidence>
<evidence type="ECO:0000256" key="8">
    <source>
        <dbReference type="ARBA" id="ARBA00033765"/>
    </source>
</evidence>
<dbReference type="SFLD" id="SFLDG01061">
    <property type="entry name" value="methylthiotransferase"/>
    <property type="match status" value="1"/>
</dbReference>
<evidence type="ECO:0000259" key="14">
    <source>
        <dbReference type="PROSITE" id="PS50926"/>
    </source>
</evidence>
<gene>
    <name evidence="12 17" type="primary">miaB</name>
    <name evidence="17" type="ORF">ENP94_01850</name>
</gene>
<dbReference type="InterPro" id="IPR013848">
    <property type="entry name" value="Methylthiotransferase_N"/>
</dbReference>
<name>A0A7C1NEH4_UNCW3</name>
<dbReference type="HAMAP" id="MF_01864">
    <property type="entry name" value="tRNA_metthiotr_MiaB"/>
    <property type="match status" value="1"/>
</dbReference>
<comment type="subunit">
    <text evidence="12">Monomer.</text>
</comment>
<evidence type="ECO:0000256" key="3">
    <source>
        <dbReference type="ARBA" id="ARBA00022679"/>
    </source>
</evidence>
<evidence type="ECO:0000259" key="15">
    <source>
        <dbReference type="PROSITE" id="PS51449"/>
    </source>
</evidence>
<dbReference type="FunFam" id="3.80.30.20:FF:000001">
    <property type="entry name" value="tRNA-2-methylthio-N(6)-dimethylallyladenosine synthase 2"/>
    <property type="match status" value="1"/>
</dbReference>
<organism evidence="17">
    <name type="scientific">candidate division WOR-3 bacterium</name>
    <dbReference type="NCBI Taxonomy" id="2052148"/>
    <lineage>
        <taxon>Bacteria</taxon>
        <taxon>Bacteria division WOR-3</taxon>
    </lineage>
</organism>
<comment type="caution">
    <text evidence="17">The sequence shown here is derived from an EMBL/GenBank/DDBJ whole genome shotgun (WGS) entry which is preliminary data.</text>
</comment>
<feature type="binding site" evidence="12">
    <location>
        <position position="82"/>
    </location>
    <ligand>
        <name>[4Fe-4S] cluster</name>
        <dbReference type="ChEBI" id="CHEBI:49883"/>
        <label>1</label>
    </ligand>
</feature>
<dbReference type="SUPFAM" id="SSF102114">
    <property type="entry name" value="Radical SAM enzymes"/>
    <property type="match status" value="1"/>
</dbReference>
<comment type="function">
    <text evidence="1 12">Catalyzes the methylthiolation of N6-(dimethylallyl)adenosine (i(6)A), leading to the formation of 2-methylthio-N6-(dimethylallyl)adenosine (ms(2)i(6)A) at position 37 in tRNAs that read codons beginning with uridine.</text>
</comment>
<dbReference type="GO" id="GO:0005829">
    <property type="term" value="C:cytosol"/>
    <property type="evidence" value="ECO:0007669"/>
    <property type="project" value="TreeGrafter"/>
</dbReference>
<dbReference type="CDD" id="cd01335">
    <property type="entry name" value="Radical_SAM"/>
    <property type="match status" value="1"/>
</dbReference>
<dbReference type="PROSITE" id="PS51449">
    <property type="entry name" value="MTTASE_N"/>
    <property type="match status" value="1"/>
</dbReference>
<dbReference type="InterPro" id="IPR058240">
    <property type="entry name" value="rSAM_sf"/>
</dbReference>
<evidence type="ECO:0000256" key="2">
    <source>
        <dbReference type="ARBA" id="ARBA00022485"/>
    </source>
</evidence>
<evidence type="ECO:0000256" key="7">
    <source>
        <dbReference type="ARBA" id="ARBA00023014"/>
    </source>
</evidence>
<dbReference type="PROSITE" id="PS50926">
    <property type="entry name" value="TRAM"/>
    <property type="match status" value="1"/>
</dbReference>
<dbReference type="PROSITE" id="PS51918">
    <property type="entry name" value="RADICAL_SAM"/>
    <property type="match status" value="1"/>
</dbReference>
<dbReference type="SFLD" id="SFLDG01082">
    <property type="entry name" value="B12-binding_domain_containing"/>
    <property type="match status" value="1"/>
</dbReference>
<feature type="binding site" evidence="12">
    <location>
        <position position="158"/>
    </location>
    <ligand>
        <name>[4Fe-4S] cluster</name>
        <dbReference type="ChEBI" id="CHEBI:49883"/>
        <label>2</label>
        <note>4Fe-4S-S-AdoMet</note>
    </ligand>
</feature>
<dbReference type="Gene3D" id="3.40.50.12160">
    <property type="entry name" value="Methylthiotransferase, N-terminal domain"/>
    <property type="match status" value="1"/>
</dbReference>
<dbReference type="InterPro" id="IPR007197">
    <property type="entry name" value="rSAM"/>
</dbReference>
<keyword evidence="7 12" id="KW-0411">Iron-sulfur</keyword>
<dbReference type="SFLD" id="SFLDS00029">
    <property type="entry name" value="Radical_SAM"/>
    <property type="match status" value="1"/>
</dbReference>
<dbReference type="InterPro" id="IPR006463">
    <property type="entry name" value="MiaB_methiolase"/>
</dbReference>
<dbReference type="Pfam" id="PF04055">
    <property type="entry name" value="Radical_SAM"/>
    <property type="match status" value="1"/>
</dbReference>
<dbReference type="SMART" id="SM00729">
    <property type="entry name" value="Elp3"/>
    <property type="match status" value="1"/>
</dbReference>
<keyword evidence="12" id="KW-0963">Cytoplasm</keyword>
<evidence type="ECO:0000256" key="12">
    <source>
        <dbReference type="HAMAP-Rule" id="MF_01864"/>
    </source>
</evidence>
<evidence type="ECO:0000259" key="16">
    <source>
        <dbReference type="PROSITE" id="PS51918"/>
    </source>
</evidence>
<dbReference type="InterPro" id="IPR038135">
    <property type="entry name" value="Methylthiotransferase_N_sf"/>
</dbReference>
<dbReference type="InterPro" id="IPR020612">
    <property type="entry name" value="Methylthiotransferase_CS"/>
</dbReference>
<evidence type="ECO:0000256" key="11">
    <source>
        <dbReference type="ARBA" id="ARBA00081141"/>
    </source>
</evidence>
<feature type="domain" description="MTTase N-terminal" evidence="15">
    <location>
        <begin position="3"/>
        <end position="118"/>
    </location>
</feature>
<dbReference type="Gene3D" id="3.80.30.20">
    <property type="entry name" value="tm_1862 like domain"/>
    <property type="match status" value="1"/>
</dbReference>
<evidence type="ECO:0000256" key="13">
    <source>
        <dbReference type="SAM" id="MobiDB-lite"/>
    </source>
</evidence>
<keyword evidence="2 12" id="KW-0004">4Fe-4S</keyword>
<feature type="domain" description="TRAM" evidence="14">
    <location>
        <begin position="370"/>
        <end position="431"/>
    </location>
</feature>
<comment type="subcellular location">
    <subcellularLocation>
        <location evidence="12">Cytoplasm</location>
    </subcellularLocation>
</comment>
<keyword evidence="3 12" id="KW-0808">Transferase</keyword>
<dbReference type="GO" id="GO:0051539">
    <property type="term" value="F:4 iron, 4 sulfur cluster binding"/>
    <property type="evidence" value="ECO:0007669"/>
    <property type="project" value="UniProtKB-UniRule"/>
</dbReference>
<evidence type="ECO:0000313" key="17">
    <source>
        <dbReference type="EMBL" id="HEA86737.1"/>
    </source>
</evidence>
<dbReference type="GO" id="GO:0046872">
    <property type="term" value="F:metal ion binding"/>
    <property type="evidence" value="ECO:0007669"/>
    <property type="project" value="UniProtKB-KW"/>
</dbReference>
<keyword evidence="5 12" id="KW-0479">Metal-binding</keyword>
<dbReference type="NCBIfam" id="TIGR01574">
    <property type="entry name" value="miaB-methiolase"/>
    <property type="match status" value="1"/>
</dbReference>
<feature type="binding site" evidence="12">
    <location>
        <position position="154"/>
    </location>
    <ligand>
        <name>[4Fe-4S] cluster</name>
        <dbReference type="ChEBI" id="CHEBI:49883"/>
        <label>2</label>
        <note>4Fe-4S-S-AdoMet</note>
    </ligand>
</feature>
<dbReference type="Pfam" id="PF01938">
    <property type="entry name" value="TRAM"/>
    <property type="match status" value="1"/>
</dbReference>
<protein>
    <recommendedName>
        <fullName evidence="9 12">tRNA-2-methylthio-N(6)-dimethylallyladenosine synthase</fullName>
        <ecNumber evidence="8 12">2.8.4.3</ecNumber>
    </recommendedName>
    <alternativeName>
        <fullName evidence="11 12">(Dimethylallyl)adenosine tRNA methylthiotransferase MiaB</fullName>
    </alternativeName>
    <alternativeName>
        <fullName evidence="10 12">tRNA-i(6)A37 methylthiotransferase</fullName>
    </alternativeName>
</protein>
<evidence type="ECO:0000256" key="5">
    <source>
        <dbReference type="ARBA" id="ARBA00022723"/>
    </source>
</evidence>
<evidence type="ECO:0000256" key="10">
    <source>
        <dbReference type="ARBA" id="ARBA00080698"/>
    </source>
</evidence>
<dbReference type="PANTHER" id="PTHR43020:SF2">
    <property type="entry name" value="MITOCHONDRIAL TRNA METHYLTHIOTRANSFERASE CDK5RAP1"/>
    <property type="match status" value="1"/>
</dbReference>
<feature type="binding site" evidence="12">
    <location>
        <position position="48"/>
    </location>
    <ligand>
        <name>[4Fe-4S] cluster</name>
        <dbReference type="ChEBI" id="CHEBI:49883"/>
        <label>1</label>
    </ligand>
</feature>
<keyword evidence="12" id="KW-0819">tRNA processing</keyword>
<dbReference type="InterPro" id="IPR023404">
    <property type="entry name" value="rSAM_horseshoe"/>
</dbReference>
<dbReference type="Pfam" id="PF00919">
    <property type="entry name" value="UPF0004"/>
    <property type="match status" value="1"/>
</dbReference>
<accession>A0A7C1NEH4</accession>
<comment type="cofactor">
    <cofactor evidence="12">
        <name>[4Fe-4S] cluster</name>
        <dbReference type="ChEBI" id="CHEBI:49883"/>
    </cofactor>
    <text evidence="12">Binds 2 [4Fe-4S] clusters. One cluster is coordinated with 3 cysteines and an exchangeable S-adenosyl-L-methionine.</text>
</comment>
<proteinExistence type="inferred from homology"/>
<feature type="region of interest" description="Disordered" evidence="13">
    <location>
        <begin position="434"/>
        <end position="453"/>
    </location>
</feature>
<dbReference type="InterPro" id="IPR002792">
    <property type="entry name" value="TRAM_dom"/>
</dbReference>
<comment type="catalytic activity">
    <reaction evidence="12">
        <text>N(6)-dimethylallyladenosine(37) in tRNA + (sulfur carrier)-SH + AH2 + 2 S-adenosyl-L-methionine = 2-methylsulfanyl-N(6)-dimethylallyladenosine(37) in tRNA + (sulfur carrier)-H + 5'-deoxyadenosine + L-methionine + A + S-adenosyl-L-homocysteine + 2 H(+)</text>
        <dbReference type="Rhea" id="RHEA:37067"/>
        <dbReference type="Rhea" id="RHEA-COMP:10375"/>
        <dbReference type="Rhea" id="RHEA-COMP:10376"/>
        <dbReference type="Rhea" id="RHEA-COMP:14737"/>
        <dbReference type="Rhea" id="RHEA-COMP:14739"/>
        <dbReference type="ChEBI" id="CHEBI:13193"/>
        <dbReference type="ChEBI" id="CHEBI:15378"/>
        <dbReference type="ChEBI" id="CHEBI:17319"/>
        <dbReference type="ChEBI" id="CHEBI:17499"/>
        <dbReference type="ChEBI" id="CHEBI:29917"/>
        <dbReference type="ChEBI" id="CHEBI:57844"/>
        <dbReference type="ChEBI" id="CHEBI:57856"/>
        <dbReference type="ChEBI" id="CHEBI:59789"/>
        <dbReference type="ChEBI" id="CHEBI:64428"/>
        <dbReference type="ChEBI" id="CHEBI:74415"/>
        <dbReference type="ChEBI" id="CHEBI:74417"/>
        <dbReference type="EC" id="2.8.4.3"/>
    </reaction>
</comment>
<keyword evidence="4 12" id="KW-0949">S-adenosyl-L-methionine</keyword>
<dbReference type="EMBL" id="DSLG01000002">
    <property type="protein sequence ID" value="HEA86737.1"/>
    <property type="molecule type" value="Genomic_DNA"/>
</dbReference>
<dbReference type="NCBIfam" id="TIGR00089">
    <property type="entry name" value="MiaB/RimO family radical SAM methylthiotransferase"/>
    <property type="match status" value="1"/>
</dbReference>
<dbReference type="InterPro" id="IPR005839">
    <property type="entry name" value="Methylthiotransferase"/>
</dbReference>